<dbReference type="RefSeq" id="XP_009012433.1">
    <property type="nucleotide sequence ID" value="XM_009014185.1"/>
</dbReference>
<dbReference type="Proteomes" id="UP000015101">
    <property type="component" value="Unassembled WGS sequence"/>
</dbReference>
<dbReference type="InParanoid" id="T1F0F3"/>
<dbReference type="KEGG" id="hro:HELRODRAFT_168311"/>
<name>T1F0F3_HELRO</name>
<evidence type="ECO:0000313" key="1">
    <source>
        <dbReference type="EMBL" id="ESO09340.1"/>
    </source>
</evidence>
<sequence>MIEKGEKIYHHDNAIEIRHPLINAPLAASLAYPTFSVNRLQNEIMLLMVAQFSWTSLYQLNKIVSAHVSAVVSAVVSAISMLSTHKHVAPENTSHRMNVNIEKSNDQPVTLDLINELASHTDQPVH</sequence>
<accession>T1F0F3</accession>
<organism evidence="2 3">
    <name type="scientific">Helobdella robusta</name>
    <name type="common">Californian leech</name>
    <dbReference type="NCBI Taxonomy" id="6412"/>
    <lineage>
        <taxon>Eukaryota</taxon>
        <taxon>Metazoa</taxon>
        <taxon>Spiralia</taxon>
        <taxon>Lophotrochozoa</taxon>
        <taxon>Annelida</taxon>
        <taxon>Clitellata</taxon>
        <taxon>Hirudinea</taxon>
        <taxon>Rhynchobdellida</taxon>
        <taxon>Glossiphoniidae</taxon>
        <taxon>Helobdella</taxon>
    </lineage>
</organism>
<reference evidence="2" key="3">
    <citation type="submission" date="2015-06" db="UniProtKB">
        <authorList>
            <consortium name="EnsemblMetazoa"/>
        </authorList>
    </citation>
    <scope>IDENTIFICATION</scope>
</reference>
<dbReference type="EMBL" id="KB095959">
    <property type="protein sequence ID" value="ESO09340.1"/>
    <property type="molecule type" value="Genomic_DNA"/>
</dbReference>
<evidence type="ECO:0000313" key="2">
    <source>
        <dbReference type="EnsemblMetazoa" id="HelroP168311"/>
    </source>
</evidence>
<dbReference type="HOGENOM" id="CLU_1983956_0_0_1"/>
<evidence type="ECO:0000313" key="3">
    <source>
        <dbReference type="Proteomes" id="UP000015101"/>
    </source>
</evidence>
<dbReference type="EMBL" id="AMQM01002942">
    <property type="status" value="NOT_ANNOTATED_CDS"/>
    <property type="molecule type" value="Genomic_DNA"/>
</dbReference>
<gene>
    <name evidence="2" type="primary">20202303</name>
    <name evidence="1" type="ORF">HELRODRAFT_168311</name>
</gene>
<dbReference type="AlphaFoldDB" id="T1F0F3"/>
<reference evidence="3" key="1">
    <citation type="submission" date="2012-12" db="EMBL/GenBank/DDBJ databases">
        <authorList>
            <person name="Hellsten U."/>
            <person name="Grimwood J."/>
            <person name="Chapman J.A."/>
            <person name="Shapiro H."/>
            <person name="Aerts A."/>
            <person name="Otillar R.P."/>
            <person name="Terry A.Y."/>
            <person name="Boore J.L."/>
            <person name="Simakov O."/>
            <person name="Marletaz F."/>
            <person name="Cho S.-J."/>
            <person name="Edsinger-Gonzales E."/>
            <person name="Havlak P."/>
            <person name="Kuo D.-H."/>
            <person name="Larsson T."/>
            <person name="Lv J."/>
            <person name="Arendt D."/>
            <person name="Savage R."/>
            <person name="Osoegawa K."/>
            <person name="de Jong P."/>
            <person name="Lindberg D.R."/>
            <person name="Seaver E.C."/>
            <person name="Weisblat D.A."/>
            <person name="Putnam N.H."/>
            <person name="Grigoriev I.V."/>
            <person name="Rokhsar D.S."/>
        </authorList>
    </citation>
    <scope>NUCLEOTIDE SEQUENCE</scope>
</reference>
<proteinExistence type="predicted"/>
<reference evidence="1 3" key="2">
    <citation type="journal article" date="2013" name="Nature">
        <title>Insights into bilaterian evolution from three spiralian genomes.</title>
        <authorList>
            <person name="Simakov O."/>
            <person name="Marletaz F."/>
            <person name="Cho S.J."/>
            <person name="Edsinger-Gonzales E."/>
            <person name="Havlak P."/>
            <person name="Hellsten U."/>
            <person name="Kuo D.H."/>
            <person name="Larsson T."/>
            <person name="Lv J."/>
            <person name="Arendt D."/>
            <person name="Savage R."/>
            <person name="Osoegawa K."/>
            <person name="de Jong P."/>
            <person name="Grimwood J."/>
            <person name="Chapman J.A."/>
            <person name="Shapiro H."/>
            <person name="Aerts A."/>
            <person name="Otillar R.P."/>
            <person name="Terry A.Y."/>
            <person name="Boore J.L."/>
            <person name="Grigoriev I.V."/>
            <person name="Lindberg D.R."/>
            <person name="Seaver E.C."/>
            <person name="Weisblat D.A."/>
            <person name="Putnam N.H."/>
            <person name="Rokhsar D.S."/>
        </authorList>
    </citation>
    <scope>NUCLEOTIDE SEQUENCE</scope>
</reference>
<keyword evidence="3" id="KW-1185">Reference proteome</keyword>
<dbReference type="CTD" id="20202303"/>
<dbReference type="GeneID" id="20202303"/>
<protein>
    <submittedName>
        <fullName evidence="1 2">Uncharacterized protein</fullName>
    </submittedName>
</protein>
<dbReference type="EnsemblMetazoa" id="HelroT168311">
    <property type="protein sequence ID" value="HelroP168311"/>
    <property type="gene ID" value="HelroG168311"/>
</dbReference>